<dbReference type="InterPro" id="IPR000659">
    <property type="entry name" value="Pyridox_Oxase"/>
</dbReference>
<dbReference type="SUPFAM" id="SSF50475">
    <property type="entry name" value="FMN-binding split barrel"/>
    <property type="match status" value="1"/>
</dbReference>
<proteinExistence type="inferred from homology"/>
<keyword evidence="8" id="KW-0285">Flavoprotein</keyword>
<evidence type="ECO:0000256" key="7">
    <source>
        <dbReference type="ARBA" id="ARBA00012801"/>
    </source>
</evidence>
<feature type="domain" description="Pyridoxamine 5'-phosphate oxidase N-terminal" evidence="12">
    <location>
        <begin position="65"/>
        <end position="185"/>
    </location>
</feature>
<protein>
    <recommendedName>
        <fullName evidence="7">pyridoxal 5'-phosphate synthase</fullName>
        <ecNumber evidence="7">1.4.3.5</ecNumber>
    </recommendedName>
</protein>
<name>A0A7J7KSY8_BUGNE</name>
<evidence type="ECO:0000256" key="1">
    <source>
        <dbReference type="ARBA" id="ARBA00001917"/>
    </source>
</evidence>
<sequence>MNLMRNLLIRTKTFAKTLSTAGKMDDMSAFRISYNPKEPMDIDNLPSKDPMELFDLWFKEISSSEEVREPNAMTLATCNRKCEPSARMVLLKGYDSAGFRFFTDYDGRKGQELAENSNVALVLYWRPFHRQVRVEGTTEKLSPEECDQYFHSRPHGSQLAASASNQSTILPSYQVLIDRYAQLQEQYPTDSDVVPRPPNWGGYLVKPKAIEFWEGHTNRLHRRLLFSREKPEDEHVKAGLNGWHYCVLSP</sequence>
<dbReference type="PANTHER" id="PTHR10851">
    <property type="entry name" value="PYRIDOXINE-5-PHOSPHATE OXIDASE"/>
    <property type="match status" value="1"/>
</dbReference>
<dbReference type="EC" id="1.4.3.5" evidence="7"/>
<comment type="caution">
    <text evidence="14">The sequence shown here is derived from an EMBL/GenBank/DDBJ whole genome shotgun (WGS) entry which is preliminary data.</text>
</comment>
<evidence type="ECO:0000256" key="6">
    <source>
        <dbReference type="ARBA" id="ARBA00011738"/>
    </source>
</evidence>
<dbReference type="InterPro" id="IPR019576">
    <property type="entry name" value="Pyridoxamine_oxidase_dimer_C"/>
</dbReference>
<dbReference type="AlphaFoldDB" id="A0A7J7KSY8"/>
<evidence type="ECO:0000256" key="9">
    <source>
        <dbReference type="ARBA" id="ARBA00022643"/>
    </source>
</evidence>
<comment type="cofactor">
    <cofactor evidence="1">
        <name>FMN</name>
        <dbReference type="ChEBI" id="CHEBI:58210"/>
    </cofactor>
</comment>
<dbReference type="Pfam" id="PF10590">
    <property type="entry name" value="PNP_phzG_C"/>
    <property type="match status" value="1"/>
</dbReference>
<dbReference type="FunFam" id="2.30.110.10:FF:000005">
    <property type="entry name" value="NAD(P)H-hydrate epimerase"/>
    <property type="match status" value="1"/>
</dbReference>
<evidence type="ECO:0000256" key="8">
    <source>
        <dbReference type="ARBA" id="ARBA00022630"/>
    </source>
</evidence>
<evidence type="ECO:0000256" key="4">
    <source>
        <dbReference type="ARBA" id="ARBA00005037"/>
    </source>
</evidence>
<keyword evidence="15" id="KW-1185">Reference proteome</keyword>
<gene>
    <name evidence="14" type="ORF">EB796_000411</name>
</gene>
<keyword evidence="10" id="KW-0560">Oxidoreductase</keyword>
<dbReference type="GO" id="GO:0008615">
    <property type="term" value="P:pyridoxine biosynthetic process"/>
    <property type="evidence" value="ECO:0007669"/>
    <property type="project" value="UniProtKB-KW"/>
</dbReference>
<dbReference type="EMBL" id="VXIV02000063">
    <property type="protein sequence ID" value="KAF6041249.1"/>
    <property type="molecule type" value="Genomic_DNA"/>
</dbReference>
<comment type="function">
    <text evidence="2">Catalyzes the oxidation of either pyridoxine 5'-phosphate (PNP) or pyridoxamine 5'-phosphate (PMP) into pyridoxal 5'-phosphate (PLP).</text>
</comment>
<dbReference type="Pfam" id="PF01243">
    <property type="entry name" value="PNPOx_N"/>
    <property type="match status" value="1"/>
</dbReference>
<feature type="domain" description="Pyridoxine 5'-phosphate oxidase dimerisation C-terminal" evidence="13">
    <location>
        <begin position="200"/>
        <end position="250"/>
    </location>
</feature>
<evidence type="ECO:0000256" key="2">
    <source>
        <dbReference type="ARBA" id="ARBA00003691"/>
    </source>
</evidence>
<accession>A0A7J7KSY8</accession>
<dbReference type="GO" id="GO:0004733">
    <property type="term" value="F:pyridoxamine phosphate oxidase activity"/>
    <property type="evidence" value="ECO:0007669"/>
    <property type="project" value="UniProtKB-EC"/>
</dbReference>
<dbReference type="PIRSF" id="PIRSF000190">
    <property type="entry name" value="Pyd_amn-ph_oxd"/>
    <property type="match status" value="1"/>
</dbReference>
<dbReference type="InterPro" id="IPR011576">
    <property type="entry name" value="Pyridox_Oxase_N"/>
</dbReference>
<evidence type="ECO:0000256" key="10">
    <source>
        <dbReference type="ARBA" id="ARBA00023002"/>
    </source>
</evidence>
<evidence type="ECO:0000256" key="3">
    <source>
        <dbReference type="ARBA" id="ARBA00004738"/>
    </source>
</evidence>
<keyword evidence="11" id="KW-0664">Pyridoxine biosynthesis</keyword>
<evidence type="ECO:0000259" key="12">
    <source>
        <dbReference type="Pfam" id="PF01243"/>
    </source>
</evidence>
<dbReference type="OrthoDB" id="303614at2759"/>
<keyword evidence="9" id="KW-0288">FMN</keyword>
<dbReference type="InterPro" id="IPR012349">
    <property type="entry name" value="Split_barrel_FMN-bd"/>
</dbReference>
<dbReference type="PANTHER" id="PTHR10851:SF0">
    <property type="entry name" value="PYRIDOXINE-5'-PHOSPHATE OXIDASE"/>
    <property type="match status" value="1"/>
</dbReference>
<evidence type="ECO:0000313" key="15">
    <source>
        <dbReference type="Proteomes" id="UP000593567"/>
    </source>
</evidence>
<evidence type="ECO:0000259" key="13">
    <source>
        <dbReference type="Pfam" id="PF10590"/>
    </source>
</evidence>
<dbReference type="NCBIfam" id="NF004231">
    <property type="entry name" value="PRK05679.1"/>
    <property type="match status" value="1"/>
</dbReference>
<comment type="pathway">
    <text evidence="4">Cofactor metabolism; pyridoxal 5'-phosphate salvage; pyridoxal 5'-phosphate from pyridoxine 5'-phosphate: step 1/1.</text>
</comment>
<evidence type="ECO:0000313" key="14">
    <source>
        <dbReference type="EMBL" id="KAF6041249.1"/>
    </source>
</evidence>
<organism evidence="14 15">
    <name type="scientific">Bugula neritina</name>
    <name type="common">Brown bryozoan</name>
    <name type="synonym">Sertularia neritina</name>
    <dbReference type="NCBI Taxonomy" id="10212"/>
    <lineage>
        <taxon>Eukaryota</taxon>
        <taxon>Metazoa</taxon>
        <taxon>Spiralia</taxon>
        <taxon>Lophotrochozoa</taxon>
        <taxon>Bryozoa</taxon>
        <taxon>Gymnolaemata</taxon>
        <taxon>Cheilostomatida</taxon>
        <taxon>Flustrina</taxon>
        <taxon>Buguloidea</taxon>
        <taxon>Bugulidae</taxon>
        <taxon>Bugula</taxon>
    </lineage>
</organism>
<reference evidence="14" key="1">
    <citation type="submission" date="2020-06" db="EMBL/GenBank/DDBJ databases">
        <title>Draft genome of Bugula neritina, a colonial animal packing powerful symbionts and potential medicines.</title>
        <authorList>
            <person name="Rayko M."/>
        </authorList>
    </citation>
    <scope>NUCLEOTIDE SEQUENCE [LARGE SCALE GENOMIC DNA]</scope>
    <source>
        <strain evidence="14">Kwan_BN1</strain>
    </source>
</reference>
<comment type="subunit">
    <text evidence="6">Homodimer.</text>
</comment>
<dbReference type="HAMAP" id="MF_01629">
    <property type="entry name" value="PdxH"/>
    <property type="match status" value="1"/>
</dbReference>
<comment type="similarity">
    <text evidence="5">Belongs to the pyridoxamine 5'-phosphate oxidase family.</text>
</comment>
<dbReference type="GO" id="GO:0010181">
    <property type="term" value="F:FMN binding"/>
    <property type="evidence" value="ECO:0007669"/>
    <property type="project" value="InterPro"/>
</dbReference>
<comment type="pathway">
    <text evidence="3">Cofactor metabolism; pyridoxal 5'-phosphate salvage; pyridoxal 5'-phosphate from pyridoxamine 5'-phosphate: step 1/1.</text>
</comment>
<dbReference type="NCBIfam" id="TIGR00558">
    <property type="entry name" value="pdxH"/>
    <property type="match status" value="1"/>
</dbReference>
<dbReference type="Proteomes" id="UP000593567">
    <property type="component" value="Unassembled WGS sequence"/>
</dbReference>
<evidence type="ECO:0000256" key="11">
    <source>
        <dbReference type="ARBA" id="ARBA00023096"/>
    </source>
</evidence>
<dbReference type="UniPathway" id="UPA01068">
    <property type="reaction ID" value="UER00304"/>
</dbReference>
<dbReference type="Gene3D" id="2.30.110.10">
    <property type="entry name" value="Electron Transport, Fmn-binding Protein, Chain A"/>
    <property type="match status" value="1"/>
</dbReference>
<evidence type="ECO:0000256" key="5">
    <source>
        <dbReference type="ARBA" id="ARBA00007301"/>
    </source>
</evidence>